<dbReference type="PANTHER" id="PTHR32347:SF14">
    <property type="entry name" value="EFFLUX SYSTEM COMPONENT YKNX-RELATED"/>
    <property type="match status" value="1"/>
</dbReference>
<comment type="caution">
    <text evidence="9">The sequence shown here is derived from an EMBL/GenBank/DDBJ whole genome shotgun (WGS) entry which is preliminary data.</text>
</comment>
<feature type="transmembrane region" description="Helical" evidence="6">
    <location>
        <begin position="27"/>
        <end position="48"/>
    </location>
</feature>
<evidence type="ECO:0000259" key="7">
    <source>
        <dbReference type="Pfam" id="PF25967"/>
    </source>
</evidence>
<dbReference type="InterPro" id="IPR058627">
    <property type="entry name" value="MdtA-like_C"/>
</dbReference>
<evidence type="ECO:0000313" key="9">
    <source>
        <dbReference type="EMBL" id="KFN46477.1"/>
    </source>
</evidence>
<dbReference type="Proteomes" id="UP000029393">
    <property type="component" value="Unassembled WGS sequence"/>
</dbReference>
<feature type="compositionally biased region" description="Basic and acidic residues" evidence="5">
    <location>
        <begin position="1"/>
        <end position="11"/>
    </location>
</feature>
<dbReference type="InterPro" id="IPR050465">
    <property type="entry name" value="UPF0194_transport"/>
</dbReference>
<feature type="region of interest" description="Disordered" evidence="5">
    <location>
        <begin position="1"/>
        <end position="22"/>
    </location>
</feature>
<evidence type="ECO:0000259" key="8">
    <source>
        <dbReference type="Pfam" id="PF25973"/>
    </source>
</evidence>
<keyword evidence="6" id="KW-1133">Transmembrane helix</keyword>
<reference evidence="9 10" key="1">
    <citation type="submission" date="2013-09" db="EMBL/GenBank/DDBJ databases">
        <title>Genome sequencing of Arenimonas metalli.</title>
        <authorList>
            <person name="Chen F."/>
            <person name="Wang G."/>
        </authorList>
    </citation>
    <scope>NUCLEOTIDE SEQUENCE [LARGE SCALE GENOMIC DNA]</scope>
    <source>
        <strain evidence="9 10">CF5-1</strain>
    </source>
</reference>
<evidence type="ECO:0000256" key="6">
    <source>
        <dbReference type="SAM" id="Phobius"/>
    </source>
</evidence>
<evidence type="ECO:0000256" key="1">
    <source>
        <dbReference type="ARBA" id="ARBA00004196"/>
    </source>
</evidence>
<evidence type="ECO:0000256" key="4">
    <source>
        <dbReference type="SAM" id="Coils"/>
    </source>
</evidence>
<feature type="domain" description="Multidrug resistance protein MdtA-like C-terminal permuted SH3" evidence="7">
    <location>
        <begin position="367"/>
        <end position="414"/>
    </location>
</feature>
<dbReference type="PATRIC" id="fig|1384056.3.peg.1346"/>
<dbReference type="Gene3D" id="2.40.30.170">
    <property type="match status" value="1"/>
</dbReference>
<dbReference type="InterPro" id="IPR058647">
    <property type="entry name" value="BSH_CzcB-like"/>
</dbReference>
<name>A0A091B4N0_9GAMM</name>
<evidence type="ECO:0000256" key="5">
    <source>
        <dbReference type="SAM" id="MobiDB-lite"/>
    </source>
</evidence>
<dbReference type="GO" id="GO:0022857">
    <property type="term" value="F:transmembrane transporter activity"/>
    <property type="evidence" value="ECO:0007669"/>
    <property type="project" value="InterPro"/>
</dbReference>
<dbReference type="Gene3D" id="1.10.287.470">
    <property type="entry name" value="Helix hairpin bin"/>
    <property type="match status" value="1"/>
</dbReference>
<keyword evidence="10" id="KW-1185">Reference proteome</keyword>
<keyword evidence="6" id="KW-0812">Transmembrane</keyword>
<dbReference type="GO" id="GO:0030313">
    <property type="term" value="C:cell envelope"/>
    <property type="evidence" value="ECO:0007669"/>
    <property type="project" value="UniProtKB-SubCell"/>
</dbReference>
<dbReference type="STRING" id="1384056.N787_10630"/>
<feature type="coiled-coil region" evidence="4">
    <location>
        <begin position="117"/>
        <end position="176"/>
    </location>
</feature>
<dbReference type="Pfam" id="PF25967">
    <property type="entry name" value="RND-MFP_C"/>
    <property type="match status" value="1"/>
</dbReference>
<dbReference type="eggNOG" id="COG0845">
    <property type="taxonomic scope" value="Bacteria"/>
</dbReference>
<keyword evidence="6" id="KW-0472">Membrane</keyword>
<keyword evidence="3 4" id="KW-0175">Coiled coil</keyword>
<dbReference type="Pfam" id="PF25973">
    <property type="entry name" value="BSH_CzcB"/>
    <property type="match status" value="1"/>
</dbReference>
<proteinExistence type="inferred from homology"/>
<feature type="domain" description="CzcB-like barrel-sandwich hybrid" evidence="8">
    <location>
        <begin position="90"/>
        <end position="275"/>
    </location>
</feature>
<protein>
    <submittedName>
        <fullName evidence="9">Uncharacterized protein</fullName>
    </submittedName>
</protein>
<comment type="subcellular location">
    <subcellularLocation>
        <location evidence="1">Cell envelope</location>
    </subcellularLocation>
</comment>
<sequence>MEPDMIRDTSAQDRAVTPPSGHRRRGLLAKAAIGAAAVVALVLLVMGWSSSDRSVSAARVRIADVTQGTFVRDVAVEGRVVAAVSPTLYAPVGGTITLTAQAGATVKRGDVLAKIDSPELTNELAREQSTLASLEAEVGRQRITARQASLLTRRTTDEAELALTTAQRELQRAERGHGLGVVSEVDLLAARDAVRSAEIRLSHARSDNGLAQQSTAFDLTTRERALERQSLVVADLQRRVEDLQIRAPVDGIVGTVSVTDRAVVVANAPLVTVVDLSRLEVELEAPETYADDLGIGMSADVRIGSVQAPGKISAISPEVVASRVRVRVAFEGEQPAGLRQNQRVNARILIDERADTLMLPRGPFIEAQGGRTAWVVEDGVAVRRPIRLGTASVTHVEVLEGLAVGESVVIAGTDTFDDAERVQLND</sequence>
<dbReference type="InterPro" id="IPR006143">
    <property type="entry name" value="RND_pump_MFP"/>
</dbReference>
<gene>
    <name evidence="9" type="ORF">N787_10630</name>
</gene>
<dbReference type="EMBL" id="AVCK01000016">
    <property type="protein sequence ID" value="KFN46477.1"/>
    <property type="molecule type" value="Genomic_DNA"/>
</dbReference>
<dbReference type="PANTHER" id="PTHR32347">
    <property type="entry name" value="EFFLUX SYSTEM COMPONENT YKNX-RELATED"/>
    <property type="match status" value="1"/>
</dbReference>
<dbReference type="SUPFAM" id="SSF111369">
    <property type="entry name" value="HlyD-like secretion proteins"/>
    <property type="match status" value="1"/>
</dbReference>
<dbReference type="Gene3D" id="2.40.50.100">
    <property type="match status" value="1"/>
</dbReference>
<comment type="similarity">
    <text evidence="2">Belongs to the membrane fusion protein (MFP) (TC 8.A.1) family.</text>
</comment>
<dbReference type="Gene3D" id="2.40.420.20">
    <property type="match status" value="1"/>
</dbReference>
<accession>A0A091B4N0</accession>
<dbReference type="NCBIfam" id="TIGR01730">
    <property type="entry name" value="RND_mfp"/>
    <property type="match status" value="1"/>
</dbReference>
<evidence type="ECO:0000256" key="2">
    <source>
        <dbReference type="ARBA" id="ARBA00009477"/>
    </source>
</evidence>
<organism evidence="9 10">
    <name type="scientific">Arenimonas metalli CF5-1</name>
    <dbReference type="NCBI Taxonomy" id="1384056"/>
    <lineage>
        <taxon>Bacteria</taxon>
        <taxon>Pseudomonadati</taxon>
        <taxon>Pseudomonadota</taxon>
        <taxon>Gammaproteobacteria</taxon>
        <taxon>Lysobacterales</taxon>
        <taxon>Lysobacteraceae</taxon>
        <taxon>Arenimonas</taxon>
    </lineage>
</organism>
<evidence type="ECO:0000256" key="3">
    <source>
        <dbReference type="ARBA" id="ARBA00023054"/>
    </source>
</evidence>
<dbReference type="AlphaFoldDB" id="A0A091B4N0"/>
<dbReference type="GO" id="GO:0016020">
    <property type="term" value="C:membrane"/>
    <property type="evidence" value="ECO:0007669"/>
    <property type="project" value="InterPro"/>
</dbReference>
<evidence type="ECO:0000313" key="10">
    <source>
        <dbReference type="Proteomes" id="UP000029393"/>
    </source>
</evidence>